<sequence>MKAYLLISRLRIHNANAMSSTLTIGVPAMTAWLGAVHALERKLGERREPALEGIRLVKTAVSYHKTNLQIYKGPGDYVNSLVGTANPLNEKGERPSFIEDARIHLSVSLLIEAERVDGNNMELLEQVVKEILPRMKMAGGDILDIRKIQVMRINEDNPISVRKVISTLMPGYIPIERRDLMEAKELEGKDSLDRLLHYLKVHQMAEKDESGKVTDWKYEKAAAGWIAPLAVGFKGLSPLGKVKNQRDPDTPHRFAESIVTLGEFKMAHRFRDIDEMMWHYAYEETNQLYLCKNKE</sequence>
<proteinExistence type="predicted"/>
<dbReference type="OrthoDB" id="1550641at2"/>
<accession>C9LM22</accession>
<dbReference type="GeneID" id="78277278"/>
<dbReference type="EMBL" id="ACIM02000001">
    <property type="protein sequence ID" value="EEW96608.1"/>
    <property type="molecule type" value="Genomic_DNA"/>
</dbReference>
<evidence type="ECO:0000313" key="2">
    <source>
        <dbReference type="Proteomes" id="UP000004736"/>
    </source>
</evidence>
<dbReference type="InterPro" id="IPR013398">
    <property type="entry name" value="CRISPR-assoc_prot_Csy2"/>
</dbReference>
<dbReference type="STRING" id="592028.GCWU000321_00554"/>
<dbReference type="CDD" id="cd09736">
    <property type="entry name" value="Csy2_I-F"/>
    <property type="match status" value="1"/>
</dbReference>
<evidence type="ECO:0000313" key="1">
    <source>
        <dbReference type="EMBL" id="EEW96608.1"/>
    </source>
</evidence>
<keyword evidence="2" id="KW-1185">Reference proteome</keyword>
<name>C9LM22_9FIRM</name>
<dbReference type="AlphaFoldDB" id="C9LM22"/>
<dbReference type="eggNOG" id="ENOG502Z9HE">
    <property type="taxonomic scope" value="Bacteria"/>
</dbReference>
<gene>
    <name evidence="1" type="primary">csy2</name>
    <name evidence="1" type="ORF">GCWU000321_00554</name>
</gene>
<dbReference type="RefSeq" id="WP_007069541.1">
    <property type="nucleotide sequence ID" value="NZ_GG698602.1"/>
</dbReference>
<reference evidence="1" key="1">
    <citation type="submission" date="2009-09" db="EMBL/GenBank/DDBJ databases">
        <authorList>
            <person name="Weinstock G."/>
            <person name="Sodergren E."/>
            <person name="Clifton S."/>
            <person name="Fulton L."/>
            <person name="Fulton B."/>
            <person name="Courtney L."/>
            <person name="Fronick C."/>
            <person name="Harrison M."/>
            <person name="Strong C."/>
            <person name="Farmer C."/>
            <person name="Delahaunty K."/>
            <person name="Markovic C."/>
            <person name="Hall O."/>
            <person name="Minx P."/>
            <person name="Tomlinson C."/>
            <person name="Mitreva M."/>
            <person name="Nelson J."/>
            <person name="Hou S."/>
            <person name="Wollam A."/>
            <person name="Pepin K.H."/>
            <person name="Johnson M."/>
            <person name="Bhonagiri V."/>
            <person name="Nash W.E."/>
            <person name="Warren W."/>
            <person name="Chinwalla A."/>
            <person name="Mardis E.R."/>
            <person name="Wilson R.K."/>
        </authorList>
    </citation>
    <scope>NUCLEOTIDE SEQUENCE [LARGE SCALE GENOMIC DNA]</scope>
    <source>
        <strain evidence="1">DSM 15470</strain>
    </source>
</reference>
<dbReference type="Pfam" id="PF09614">
    <property type="entry name" value="Cas_Csy2"/>
    <property type="match status" value="1"/>
</dbReference>
<dbReference type="NCBIfam" id="TIGR02565">
    <property type="entry name" value="cas_Csy2"/>
    <property type="match status" value="1"/>
</dbReference>
<comment type="caution">
    <text evidence="1">The sequence shown here is derived from an EMBL/GenBank/DDBJ whole genome shotgun (WGS) entry which is preliminary data.</text>
</comment>
<organism evidence="1 2">
    <name type="scientific">Dialister invisus DSM 15470</name>
    <dbReference type="NCBI Taxonomy" id="592028"/>
    <lineage>
        <taxon>Bacteria</taxon>
        <taxon>Bacillati</taxon>
        <taxon>Bacillota</taxon>
        <taxon>Negativicutes</taxon>
        <taxon>Veillonellales</taxon>
        <taxon>Veillonellaceae</taxon>
        <taxon>Dialister</taxon>
    </lineage>
</organism>
<protein>
    <submittedName>
        <fullName evidence="1">CRISPR-associated protein, Csy2 family</fullName>
    </submittedName>
</protein>
<dbReference type="HOGENOM" id="CLU_073578_0_0_9"/>
<dbReference type="Proteomes" id="UP000004736">
    <property type="component" value="Unassembled WGS sequence"/>
</dbReference>